<gene>
    <name evidence="6" type="primary">araC</name>
    <name evidence="6" type="ORF">Maq22A_c28285</name>
</gene>
<dbReference type="Gene3D" id="1.10.10.60">
    <property type="entry name" value="Homeodomain-like"/>
    <property type="match status" value="1"/>
</dbReference>
<dbReference type="SUPFAM" id="SSF46689">
    <property type="entry name" value="Homeodomain-like"/>
    <property type="match status" value="2"/>
</dbReference>
<evidence type="ECO:0000259" key="5">
    <source>
        <dbReference type="PROSITE" id="PS01124"/>
    </source>
</evidence>
<evidence type="ECO:0000256" key="3">
    <source>
        <dbReference type="ARBA" id="ARBA00023163"/>
    </source>
</evidence>
<evidence type="ECO:0000313" key="7">
    <source>
        <dbReference type="Proteomes" id="UP000061432"/>
    </source>
</evidence>
<dbReference type="Pfam" id="PF12833">
    <property type="entry name" value="HTH_18"/>
    <property type="match status" value="1"/>
</dbReference>
<dbReference type="Proteomes" id="UP000061432">
    <property type="component" value="Chromosome"/>
</dbReference>
<dbReference type="SMART" id="SM00342">
    <property type="entry name" value="HTH_ARAC"/>
    <property type="match status" value="1"/>
</dbReference>
<name>A0A1Y0ZFP5_9HYPH</name>
<dbReference type="STRING" id="270351.Maq22A_c28285"/>
<accession>A0A1Y0ZFP5</accession>
<evidence type="ECO:0000313" key="6">
    <source>
        <dbReference type="EMBL" id="BAR47163.1"/>
    </source>
</evidence>
<dbReference type="PRINTS" id="PR00032">
    <property type="entry name" value="HTHARAC"/>
</dbReference>
<protein>
    <submittedName>
        <fullName evidence="6">AraC-type DNA-binding domain-containing proteins</fullName>
    </submittedName>
</protein>
<proteinExistence type="predicted"/>
<reference evidence="7" key="2">
    <citation type="submission" date="2015-01" db="EMBL/GenBank/DDBJ databases">
        <title>Complete genome sequence of Methylobacterium aquaticum strain 22A.</title>
        <authorList>
            <person name="Tani A."/>
            <person name="Ogura Y."/>
            <person name="Hayashi T."/>
        </authorList>
    </citation>
    <scope>NUCLEOTIDE SEQUENCE [LARGE SCALE GENOMIC DNA]</scope>
    <source>
        <strain evidence="7">MA-22A</strain>
    </source>
</reference>
<feature type="region of interest" description="Disordered" evidence="4">
    <location>
        <begin position="28"/>
        <end position="62"/>
    </location>
</feature>
<keyword evidence="1" id="KW-0805">Transcription regulation</keyword>
<dbReference type="GO" id="GO:0043565">
    <property type="term" value="F:sequence-specific DNA binding"/>
    <property type="evidence" value="ECO:0007669"/>
    <property type="project" value="InterPro"/>
</dbReference>
<evidence type="ECO:0000256" key="1">
    <source>
        <dbReference type="ARBA" id="ARBA00023015"/>
    </source>
</evidence>
<dbReference type="GO" id="GO:0003700">
    <property type="term" value="F:DNA-binding transcription factor activity"/>
    <property type="evidence" value="ECO:0007669"/>
    <property type="project" value="InterPro"/>
</dbReference>
<keyword evidence="2 6" id="KW-0238">DNA-binding</keyword>
<feature type="domain" description="HTH araC/xylS-type" evidence="5">
    <location>
        <begin position="336"/>
        <end position="433"/>
    </location>
</feature>
<dbReference type="InterPro" id="IPR050204">
    <property type="entry name" value="AraC_XylS_family_regulators"/>
</dbReference>
<keyword evidence="3" id="KW-0804">Transcription</keyword>
<evidence type="ECO:0000256" key="4">
    <source>
        <dbReference type="SAM" id="MobiDB-lite"/>
    </source>
</evidence>
<dbReference type="PROSITE" id="PS01124">
    <property type="entry name" value="HTH_ARAC_FAMILY_2"/>
    <property type="match status" value="1"/>
</dbReference>
<feature type="region of interest" description="Disordered" evidence="4">
    <location>
        <begin position="85"/>
        <end position="110"/>
    </location>
</feature>
<dbReference type="EMBL" id="AP014704">
    <property type="protein sequence ID" value="BAR47163.1"/>
    <property type="molecule type" value="Genomic_DNA"/>
</dbReference>
<dbReference type="InterPro" id="IPR018060">
    <property type="entry name" value="HTH_AraC"/>
</dbReference>
<organism evidence="6 7">
    <name type="scientific">Methylobacterium aquaticum</name>
    <dbReference type="NCBI Taxonomy" id="270351"/>
    <lineage>
        <taxon>Bacteria</taxon>
        <taxon>Pseudomonadati</taxon>
        <taxon>Pseudomonadota</taxon>
        <taxon>Alphaproteobacteria</taxon>
        <taxon>Hyphomicrobiales</taxon>
        <taxon>Methylobacteriaceae</taxon>
        <taxon>Methylobacterium</taxon>
    </lineage>
</organism>
<feature type="compositionally biased region" description="Basic residues" evidence="4">
    <location>
        <begin position="41"/>
        <end position="55"/>
    </location>
</feature>
<dbReference type="KEGG" id="maqu:Maq22A_c28285"/>
<sequence>MRGGTRRVLVRPGAEAFAITATPHDACRAPIDPASPSRAVRPARPRPRSCRRNGRARAAPAPAMAAKLPVTVALRFRNPAALAKCSRPARPPAGGSLLREPGIRSRGRRSSWGIRPMDACMRTQGNASCAAMHSRGEVRRPRMSRVGYVPYLNPAVAQRWRAWDRFALGRSGATVVEAEMTAWSGSVPGSLETVIHVLAPSHPPVEASRDIGDGRRTTLARPGEVCVTPARSPGDWAWGDLIRDVNLVIPHRLLARAADDAGLPDLPDLMPLAREPRHEPLIEGLVLHLAAIGRGTVAASAAEIDHAVGLVACWLLRQAVPREAAPRGGLRPAALGRVRAHVEENIDRDLSVGELADLVGLSIPYFSHAFRTSTGEAPYRYVLRRRCAHAQERLLGRETLTEIALSLGFASQSHFTTAFRQATGMTPAAWRRERMG</sequence>
<dbReference type="AlphaFoldDB" id="A0A1Y0ZFP5"/>
<reference evidence="6 7" key="1">
    <citation type="journal article" date="2015" name="Genome Announc.">
        <title>Complete Genome Sequence of Methylobacterium aquaticum Strain 22A, Isolated from Racomitrium japonicum Moss.</title>
        <authorList>
            <person name="Tani A."/>
            <person name="Ogura Y."/>
            <person name="Hayashi T."/>
            <person name="Kimbara K."/>
        </authorList>
    </citation>
    <scope>NUCLEOTIDE SEQUENCE [LARGE SCALE GENOMIC DNA]</scope>
    <source>
        <strain evidence="6 7">MA-22A</strain>
    </source>
</reference>
<dbReference type="PANTHER" id="PTHR46796">
    <property type="entry name" value="HTH-TYPE TRANSCRIPTIONAL ACTIVATOR RHAS-RELATED"/>
    <property type="match status" value="1"/>
</dbReference>
<evidence type="ECO:0000256" key="2">
    <source>
        <dbReference type="ARBA" id="ARBA00023125"/>
    </source>
</evidence>
<dbReference type="PANTHER" id="PTHR46796:SF6">
    <property type="entry name" value="ARAC SUBFAMILY"/>
    <property type="match status" value="1"/>
</dbReference>
<dbReference type="InterPro" id="IPR009057">
    <property type="entry name" value="Homeodomain-like_sf"/>
</dbReference>
<dbReference type="InterPro" id="IPR020449">
    <property type="entry name" value="Tscrpt_reg_AraC-type_HTH"/>
</dbReference>